<dbReference type="Proteomes" id="UP000518878">
    <property type="component" value="Unassembled WGS sequence"/>
</dbReference>
<evidence type="ECO:0000256" key="1">
    <source>
        <dbReference type="ARBA" id="ARBA00004651"/>
    </source>
</evidence>
<keyword evidence="2" id="KW-1003">Cell membrane</keyword>
<dbReference type="EMBL" id="JAAQTL010000001">
    <property type="protein sequence ID" value="NID15495.1"/>
    <property type="molecule type" value="Genomic_DNA"/>
</dbReference>
<accession>A0A7X5QUD8</accession>
<dbReference type="AlphaFoldDB" id="A0A7X5QUD8"/>
<evidence type="ECO:0000256" key="2">
    <source>
        <dbReference type="ARBA" id="ARBA00022475"/>
    </source>
</evidence>
<organism evidence="7 8">
    <name type="scientific">Luteibacter yeojuensis</name>
    <dbReference type="NCBI Taxonomy" id="345309"/>
    <lineage>
        <taxon>Bacteria</taxon>
        <taxon>Pseudomonadati</taxon>
        <taxon>Pseudomonadota</taxon>
        <taxon>Gammaproteobacteria</taxon>
        <taxon>Lysobacterales</taxon>
        <taxon>Rhodanobacteraceae</taxon>
        <taxon>Luteibacter</taxon>
    </lineage>
</organism>
<gene>
    <name evidence="7" type="ORF">HBF32_08495</name>
</gene>
<feature type="transmembrane region" description="Helical" evidence="6">
    <location>
        <begin position="38"/>
        <end position="60"/>
    </location>
</feature>
<dbReference type="NCBIfam" id="TIGR02229">
    <property type="entry name" value="caa3_sub_IV"/>
    <property type="match status" value="1"/>
</dbReference>
<keyword evidence="5 6" id="KW-0472">Membrane</keyword>
<reference evidence="7 8" key="1">
    <citation type="journal article" date="2006" name="Int. J. Syst. Evol. Microbiol.">
        <title>Dyella yeojuensis sp. nov., isolated from greenhouse soil in Korea.</title>
        <authorList>
            <person name="Kim B.Y."/>
            <person name="Weon H.Y."/>
            <person name="Lee K.H."/>
            <person name="Seok S.J."/>
            <person name="Kwon S.W."/>
            <person name="Go S.J."/>
            <person name="Stackebrandt E."/>
        </authorList>
    </citation>
    <scope>NUCLEOTIDE SEQUENCE [LARGE SCALE GENOMIC DNA]</scope>
    <source>
        <strain evidence="7 8">DSM 17673</strain>
    </source>
</reference>
<dbReference type="InterPro" id="IPR011743">
    <property type="entry name" value="Caa3_sub_IV"/>
</dbReference>
<evidence type="ECO:0000256" key="6">
    <source>
        <dbReference type="SAM" id="Phobius"/>
    </source>
</evidence>
<comment type="subcellular location">
    <subcellularLocation>
        <location evidence="1">Cell membrane</location>
        <topology evidence="1">Multi-pass membrane protein</topology>
    </subcellularLocation>
</comment>
<feature type="transmembrane region" description="Helical" evidence="6">
    <location>
        <begin position="6"/>
        <end position="26"/>
    </location>
</feature>
<dbReference type="GO" id="GO:0005886">
    <property type="term" value="C:plasma membrane"/>
    <property type="evidence" value="ECO:0007669"/>
    <property type="project" value="UniProtKB-SubCell"/>
</dbReference>
<evidence type="ECO:0000256" key="5">
    <source>
        <dbReference type="ARBA" id="ARBA00023136"/>
    </source>
</evidence>
<evidence type="ECO:0000313" key="7">
    <source>
        <dbReference type="EMBL" id="NID15495.1"/>
    </source>
</evidence>
<evidence type="ECO:0000256" key="3">
    <source>
        <dbReference type="ARBA" id="ARBA00022692"/>
    </source>
</evidence>
<proteinExistence type="predicted"/>
<evidence type="ECO:0000313" key="8">
    <source>
        <dbReference type="Proteomes" id="UP000518878"/>
    </source>
</evidence>
<keyword evidence="8" id="KW-1185">Reference proteome</keyword>
<name>A0A7X5QUD8_9GAMM</name>
<dbReference type="InterPro" id="IPR005171">
    <property type="entry name" value="Cyt_c_oxidase_su4_prok"/>
</dbReference>
<comment type="caution">
    <text evidence="7">The sequence shown here is derived from an EMBL/GenBank/DDBJ whole genome shotgun (WGS) entry which is preliminary data.</text>
</comment>
<keyword evidence="3 6" id="KW-0812">Transmembrane</keyword>
<protein>
    <submittedName>
        <fullName evidence="7">Uncharacterized protein</fullName>
    </submittedName>
</protein>
<keyword evidence="4 6" id="KW-1133">Transmembrane helix</keyword>
<sequence length="67" mass="7469">MHLGTWNTVAGPAIAAAKTSMVLFFFMKLRKSRPAVRFPACIGLAWLAITVTLTLAEFLMRFPVMVR</sequence>
<evidence type="ECO:0000256" key="4">
    <source>
        <dbReference type="ARBA" id="ARBA00022989"/>
    </source>
</evidence>
<dbReference type="Pfam" id="PF03626">
    <property type="entry name" value="COX4_pro"/>
    <property type="match status" value="1"/>
</dbReference>